<gene>
    <name evidence="14" type="ORF">FIBSPDRAFT_1054157</name>
</gene>
<feature type="domain" description="DUF7708" evidence="13">
    <location>
        <begin position="8"/>
        <end position="125"/>
    </location>
</feature>
<dbReference type="Gene3D" id="3.40.50.300">
    <property type="entry name" value="P-loop containing nucleotide triphosphate hydrolases"/>
    <property type="match status" value="1"/>
</dbReference>
<dbReference type="OrthoDB" id="10260758at2759"/>
<dbReference type="InterPro" id="IPR019734">
    <property type="entry name" value="TPR_rpt"/>
</dbReference>
<keyword evidence="3" id="KW-0963">Cytoplasm</keyword>
<dbReference type="PANTHER" id="PTHR45783">
    <property type="entry name" value="KINESIN LIGHT CHAIN"/>
    <property type="match status" value="1"/>
</dbReference>
<evidence type="ECO:0000256" key="4">
    <source>
        <dbReference type="ARBA" id="ARBA00022701"/>
    </source>
</evidence>
<evidence type="ECO:0000259" key="12">
    <source>
        <dbReference type="Pfam" id="PF00931"/>
    </source>
</evidence>
<evidence type="ECO:0000256" key="7">
    <source>
        <dbReference type="ARBA" id="ARBA00023054"/>
    </source>
</evidence>
<evidence type="ECO:0000313" key="14">
    <source>
        <dbReference type="EMBL" id="KZP05320.1"/>
    </source>
</evidence>
<evidence type="ECO:0000256" key="2">
    <source>
        <dbReference type="ARBA" id="ARBA00009622"/>
    </source>
</evidence>
<dbReference type="GO" id="GO:0019894">
    <property type="term" value="F:kinesin binding"/>
    <property type="evidence" value="ECO:0007669"/>
    <property type="project" value="TreeGrafter"/>
</dbReference>
<dbReference type="PRINTS" id="PR00381">
    <property type="entry name" value="KINESINLIGHT"/>
</dbReference>
<dbReference type="InterPro" id="IPR011990">
    <property type="entry name" value="TPR-like_helical_dom_sf"/>
</dbReference>
<dbReference type="SUPFAM" id="SSF48452">
    <property type="entry name" value="TPR-like"/>
    <property type="match status" value="2"/>
</dbReference>
<name>A0A167VSF8_9AGAM</name>
<dbReference type="InterPro" id="IPR027417">
    <property type="entry name" value="P-loop_NTPase"/>
</dbReference>
<dbReference type="Pfam" id="PF13424">
    <property type="entry name" value="TPR_12"/>
    <property type="match status" value="2"/>
</dbReference>
<keyword evidence="15" id="KW-1185">Reference proteome</keyword>
<protein>
    <submittedName>
        <fullName evidence="14">Uncharacterized protein</fullName>
    </submittedName>
</protein>
<organism evidence="14 15">
    <name type="scientific">Athelia psychrophila</name>
    <dbReference type="NCBI Taxonomy" id="1759441"/>
    <lineage>
        <taxon>Eukaryota</taxon>
        <taxon>Fungi</taxon>
        <taxon>Dikarya</taxon>
        <taxon>Basidiomycota</taxon>
        <taxon>Agaricomycotina</taxon>
        <taxon>Agaricomycetes</taxon>
        <taxon>Agaricomycetidae</taxon>
        <taxon>Atheliales</taxon>
        <taxon>Atheliaceae</taxon>
        <taxon>Athelia</taxon>
    </lineage>
</organism>
<keyword evidence="9" id="KW-0206">Cytoskeleton</keyword>
<dbReference type="Pfam" id="PF13374">
    <property type="entry name" value="TPR_10"/>
    <property type="match status" value="1"/>
</dbReference>
<sequence>MGVNILGIVWGSIRLMMMIARDVSDAFGTVVEVLDIIRNSLPVLDVYIDLFSGSGIQLLKGPLVEIYTQLMLFGLQAVKLFNRSMLRTLVKSASTSQAKHFQSLSEKIAKARDEVDRIANVEHMHQADQALKVQALENSDAKSFRMETRQRLDRIGAGAEVHPLLSPLPNYNDAPDLISPCFTGRNEEFQLIADAFASSSGSAPSRCAIWGMPGLGKSQTALKYAHSSFDSGRHTHVFWIPATTVEKLTQGLTKVLHPVRHLDRYNSDQAAQLMAARDCFEHSEKYGFVKWLIIIDSATSETVAFLRQNLPRQNGNGSILITTRTVEVAEALANAAGQQHPVCELEALSPVHSAELLLKRAGIRSSTAADLKSAQELVERMGCLPLAVDQAGAFMKQNRFSSADRLNDLYNKQGSKELIGWKNSLSTYEEKSVVAAFTAPLQRLGEIDRDALSLLRVLACFDPESIPLDIVLLGAERARQPLASHAKSLSAVSLAPPERPSTLRRWISHLPGKREKLQPLTILQSDDVDATSGGVPAKQSTFRRLITPGKRANPRPPTVLQSGNADTTHAGIPLELSHLLEHICSDQWRREAFRHLEDLSLARPLYGLTQSLHIHDLIQQVIIQQTAAAHPSGGDPYYAFAVALLSQAFETIGDVGSPQAWTECERFVPHLMSLTKHAGTVPIHLLGVLNVRIAEYFVKRGRYGEAVALCQQALEDQTHQLGAEHLDTLNTVDRLADVYVRQGRYDDAEASYQRALAGREQQLGADHRATLNTVNGLAIVYWRQEEHDKAEPLYQRALTGREKQLGADHPDTLGTVHYLATLYDQQGKYLKAEALYKRALAGRDQQLGAHHPDTLTTVDNLAGLYSDQGNNVEAEALYQRALAGKEQQLGPDHPETLMTVHNIAVLYENQGKYAEAEALYQRALAGRETSLGIHHPDTIRTMRCLADVYDAQGRDDEANTLRVRAEEADKVRSSK</sequence>
<dbReference type="PROSITE" id="PS50005">
    <property type="entry name" value="TPR"/>
    <property type="match status" value="1"/>
</dbReference>
<dbReference type="STRING" id="436010.A0A167VSF8"/>
<keyword evidence="8" id="KW-0505">Motor protein</keyword>
<dbReference type="Pfam" id="PF00931">
    <property type="entry name" value="NB-ARC"/>
    <property type="match status" value="1"/>
</dbReference>
<dbReference type="InterPro" id="IPR056125">
    <property type="entry name" value="DUF7708"/>
</dbReference>
<keyword evidence="11" id="KW-0732">Signal</keyword>
<evidence type="ECO:0000256" key="11">
    <source>
        <dbReference type="SAM" id="SignalP"/>
    </source>
</evidence>
<dbReference type="Pfam" id="PF24809">
    <property type="entry name" value="DUF7708"/>
    <property type="match status" value="1"/>
</dbReference>
<proteinExistence type="inferred from homology"/>
<feature type="signal peptide" evidence="11">
    <location>
        <begin position="1"/>
        <end position="20"/>
    </location>
</feature>
<feature type="domain" description="NB-ARC" evidence="12">
    <location>
        <begin position="207"/>
        <end position="361"/>
    </location>
</feature>
<dbReference type="GO" id="GO:0005871">
    <property type="term" value="C:kinesin complex"/>
    <property type="evidence" value="ECO:0007669"/>
    <property type="project" value="InterPro"/>
</dbReference>
<evidence type="ECO:0000256" key="3">
    <source>
        <dbReference type="ARBA" id="ARBA00022490"/>
    </source>
</evidence>
<dbReference type="SUPFAM" id="SSF52540">
    <property type="entry name" value="P-loop containing nucleoside triphosphate hydrolases"/>
    <property type="match status" value="1"/>
</dbReference>
<dbReference type="Gene3D" id="1.25.40.10">
    <property type="entry name" value="Tetratricopeptide repeat domain"/>
    <property type="match status" value="2"/>
</dbReference>
<comment type="similarity">
    <text evidence="2">Belongs to the kinesin light chain family.</text>
</comment>
<evidence type="ECO:0000256" key="10">
    <source>
        <dbReference type="PROSITE-ProRule" id="PRU00339"/>
    </source>
</evidence>
<reference evidence="14 15" key="1">
    <citation type="journal article" date="2016" name="Mol. Biol. Evol.">
        <title>Comparative Genomics of Early-Diverging Mushroom-Forming Fungi Provides Insights into the Origins of Lignocellulose Decay Capabilities.</title>
        <authorList>
            <person name="Nagy L.G."/>
            <person name="Riley R."/>
            <person name="Tritt A."/>
            <person name="Adam C."/>
            <person name="Daum C."/>
            <person name="Floudas D."/>
            <person name="Sun H."/>
            <person name="Yadav J.S."/>
            <person name="Pangilinan J."/>
            <person name="Larsson K.H."/>
            <person name="Matsuura K."/>
            <person name="Barry K."/>
            <person name="Labutti K."/>
            <person name="Kuo R."/>
            <person name="Ohm R.A."/>
            <person name="Bhattacharya S.S."/>
            <person name="Shirouzu T."/>
            <person name="Yoshinaga Y."/>
            <person name="Martin F.M."/>
            <person name="Grigoriev I.V."/>
            <person name="Hibbett D.S."/>
        </authorList>
    </citation>
    <scope>NUCLEOTIDE SEQUENCE [LARGE SCALE GENOMIC DNA]</scope>
    <source>
        <strain evidence="14 15">CBS 109695</strain>
    </source>
</reference>
<dbReference type="GO" id="GO:0043531">
    <property type="term" value="F:ADP binding"/>
    <property type="evidence" value="ECO:0007669"/>
    <property type="project" value="InterPro"/>
</dbReference>
<evidence type="ECO:0000259" key="13">
    <source>
        <dbReference type="Pfam" id="PF24809"/>
    </source>
</evidence>
<dbReference type="GO" id="GO:0007018">
    <property type="term" value="P:microtubule-based movement"/>
    <property type="evidence" value="ECO:0007669"/>
    <property type="project" value="TreeGrafter"/>
</dbReference>
<dbReference type="AlphaFoldDB" id="A0A167VSF8"/>
<dbReference type="GO" id="GO:0005874">
    <property type="term" value="C:microtubule"/>
    <property type="evidence" value="ECO:0007669"/>
    <property type="project" value="UniProtKB-KW"/>
</dbReference>
<keyword evidence="5" id="KW-0677">Repeat</keyword>
<dbReference type="EMBL" id="KV417847">
    <property type="protein sequence ID" value="KZP05320.1"/>
    <property type="molecule type" value="Genomic_DNA"/>
</dbReference>
<dbReference type="Proteomes" id="UP000076532">
    <property type="component" value="Unassembled WGS sequence"/>
</dbReference>
<feature type="chain" id="PRO_5007893580" evidence="11">
    <location>
        <begin position="21"/>
        <end position="975"/>
    </location>
</feature>
<keyword evidence="7" id="KW-0175">Coiled coil</keyword>
<evidence type="ECO:0000256" key="6">
    <source>
        <dbReference type="ARBA" id="ARBA00022803"/>
    </source>
</evidence>
<comment type="subcellular location">
    <subcellularLocation>
        <location evidence="1">Cytoplasm</location>
        <location evidence="1">Cytoskeleton</location>
    </subcellularLocation>
</comment>
<evidence type="ECO:0000256" key="9">
    <source>
        <dbReference type="ARBA" id="ARBA00023212"/>
    </source>
</evidence>
<feature type="repeat" description="TPR" evidence="10">
    <location>
        <begin position="729"/>
        <end position="762"/>
    </location>
</feature>
<keyword evidence="4" id="KW-0493">Microtubule</keyword>
<evidence type="ECO:0000256" key="8">
    <source>
        <dbReference type="ARBA" id="ARBA00023175"/>
    </source>
</evidence>
<dbReference type="SMART" id="SM00028">
    <property type="entry name" value="TPR"/>
    <property type="match status" value="6"/>
</dbReference>
<evidence type="ECO:0000256" key="5">
    <source>
        <dbReference type="ARBA" id="ARBA00022737"/>
    </source>
</evidence>
<dbReference type="InterPro" id="IPR002151">
    <property type="entry name" value="Kinesin_light"/>
</dbReference>
<dbReference type="GO" id="GO:0005737">
    <property type="term" value="C:cytoplasm"/>
    <property type="evidence" value="ECO:0007669"/>
    <property type="project" value="TreeGrafter"/>
</dbReference>
<dbReference type="InterPro" id="IPR002182">
    <property type="entry name" value="NB-ARC"/>
</dbReference>
<keyword evidence="6 10" id="KW-0802">TPR repeat</keyword>
<dbReference type="PANTHER" id="PTHR45783:SF3">
    <property type="entry name" value="KINESIN LIGHT CHAIN"/>
    <property type="match status" value="1"/>
</dbReference>
<accession>A0A167VSF8</accession>
<evidence type="ECO:0000256" key="1">
    <source>
        <dbReference type="ARBA" id="ARBA00004245"/>
    </source>
</evidence>
<evidence type="ECO:0000313" key="15">
    <source>
        <dbReference type="Proteomes" id="UP000076532"/>
    </source>
</evidence>